<keyword evidence="2" id="KW-0378">Hydrolase</keyword>
<protein>
    <submittedName>
        <fullName evidence="5">Trehalase-like protein</fullName>
    </submittedName>
</protein>
<reference evidence="5 6" key="1">
    <citation type="journal article" date="2015" name="Nature">
        <title>rRNA introns, odd ribosomes, and small enigmatic genomes across a large radiation of phyla.</title>
        <authorList>
            <person name="Brown C.T."/>
            <person name="Hug L.A."/>
            <person name="Thomas B.C."/>
            <person name="Sharon I."/>
            <person name="Castelle C.J."/>
            <person name="Singh A."/>
            <person name="Wilkins M.J."/>
            <person name="Williams K.H."/>
            <person name="Banfield J.F."/>
        </authorList>
    </citation>
    <scope>NUCLEOTIDE SEQUENCE [LARGE SCALE GENOMIC DNA]</scope>
</reference>
<keyword evidence="3" id="KW-0326">Glycosidase</keyword>
<evidence type="ECO:0000313" key="6">
    <source>
        <dbReference type="Proteomes" id="UP000034789"/>
    </source>
</evidence>
<sequence length="403" mass="45624">MGYTPTMDIEAEAKKLLLENRRTTDGNQYTIPSADHYPYQWLWDSCFHAIILAKFEPAAAKAELKALLSKQFESGLIPHIIYWSPGILHLFRWGVEGTSSLTQPPMLAYAAWEAHNRDLDMPFLQSIFPGLVSYYRYLLTERDPHGRHLASIINPDESGEDNSPRFDAPLGVAPGVTLKDHLEKRTELVDRNRECNFEAGTCMRDFFWVKDVLFNTVLVENLRALSKIAAYLKHAEYEHSFGGEAEAVASAMRERMFEGGVYWSTMGAEFAKLKVATWAHFVPLFAGLYTPPEADEVVRKHLLNPETFYGPFGIRTTSAREAAYRPHADDFSWRGPSWMAAHWFIYLGLKRYGFAKEAADIRAKSVALLEKSGFRECFDPETGEGLGARGFTWGALALDMMEA</sequence>
<comment type="caution">
    <text evidence="5">The sequence shown here is derived from an EMBL/GenBank/DDBJ whole genome shotgun (WGS) entry which is preliminary data.</text>
</comment>
<gene>
    <name evidence="5" type="ORF">UY98_C0026G0007</name>
</gene>
<dbReference type="GO" id="GO:0009311">
    <property type="term" value="P:oligosaccharide metabolic process"/>
    <property type="evidence" value="ECO:0007669"/>
    <property type="project" value="InterPro"/>
</dbReference>
<proteinExistence type="inferred from homology"/>
<accession>A0A0G1YU06</accession>
<dbReference type="PATRIC" id="fig|1618672.3.peg.447"/>
<feature type="domain" description="Mannosylglycerate hydrolase MGH1-like glycoside hydrolase" evidence="4">
    <location>
        <begin position="37"/>
        <end position="393"/>
    </location>
</feature>
<dbReference type="InterPro" id="IPR012341">
    <property type="entry name" value="6hp_glycosidase-like_sf"/>
</dbReference>
<organism evidence="5 6">
    <name type="scientific">Candidatus Kaiserbacteria bacterium GW2011_GWA2_58_9</name>
    <dbReference type="NCBI Taxonomy" id="1618672"/>
    <lineage>
        <taxon>Bacteria</taxon>
        <taxon>Candidatus Kaiseribacteriota</taxon>
    </lineage>
</organism>
<evidence type="ECO:0000256" key="3">
    <source>
        <dbReference type="ARBA" id="ARBA00023295"/>
    </source>
</evidence>
<comment type="similarity">
    <text evidence="1">Belongs to the glycosyl hydrolase 63 family.</text>
</comment>
<dbReference type="EMBL" id="LCSD01000026">
    <property type="protein sequence ID" value="KKW46655.1"/>
    <property type="molecule type" value="Genomic_DNA"/>
</dbReference>
<dbReference type="GO" id="GO:0006487">
    <property type="term" value="P:protein N-linked glycosylation"/>
    <property type="evidence" value="ECO:0007669"/>
    <property type="project" value="TreeGrafter"/>
</dbReference>
<dbReference type="PANTHER" id="PTHR10412">
    <property type="entry name" value="MANNOSYL-OLIGOSACCHARIDE GLUCOSIDASE"/>
    <property type="match status" value="1"/>
</dbReference>
<dbReference type="Gene3D" id="1.50.10.10">
    <property type="match status" value="1"/>
</dbReference>
<dbReference type="GO" id="GO:0004573">
    <property type="term" value="F:Glc3Man9GlcNAc2 oligosaccharide glucosidase activity"/>
    <property type="evidence" value="ECO:0007669"/>
    <property type="project" value="InterPro"/>
</dbReference>
<dbReference type="AlphaFoldDB" id="A0A0G1YU06"/>
<dbReference type="SUPFAM" id="SSF48208">
    <property type="entry name" value="Six-hairpin glycosidases"/>
    <property type="match status" value="1"/>
</dbReference>
<dbReference type="PANTHER" id="PTHR10412:SF11">
    <property type="entry name" value="MANNOSYL-OLIGOSACCHARIDE GLUCOSIDASE"/>
    <property type="match status" value="1"/>
</dbReference>
<dbReference type="Pfam" id="PF22422">
    <property type="entry name" value="MGH1-like_GH"/>
    <property type="match status" value="1"/>
</dbReference>
<evidence type="ECO:0000256" key="1">
    <source>
        <dbReference type="ARBA" id="ARBA00010833"/>
    </source>
</evidence>
<evidence type="ECO:0000256" key="2">
    <source>
        <dbReference type="ARBA" id="ARBA00022801"/>
    </source>
</evidence>
<evidence type="ECO:0000259" key="4">
    <source>
        <dbReference type="Pfam" id="PF22422"/>
    </source>
</evidence>
<dbReference type="Proteomes" id="UP000034789">
    <property type="component" value="Unassembled WGS sequence"/>
</dbReference>
<dbReference type="InterPro" id="IPR054491">
    <property type="entry name" value="MGH1-like_GH"/>
</dbReference>
<evidence type="ECO:0000313" key="5">
    <source>
        <dbReference type="EMBL" id="KKW46655.1"/>
    </source>
</evidence>
<dbReference type="InterPro" id="IPR004888">
    <property type="entry name" value="Glycoside_hydrolase_63"/>
</dbReference>
<dbReference type="InterPro" id="IPR008928">
    <property type="entry name" value="6-hairpin_glycosidase_sf"/>
</dbReference>
<name>A0A0G1YU06_9BACT</name>